<dbReference type="InterPro" id="IPR006076">
    <property type="entry name" value="FAD-dep_OxRdtase"/>
</dbReference>
<keyword evidence="4" id="KW-0560">Oxidoreductase</keyword>
<comment type="cofactor">
    <cofactor evidence="1">
        <name>FAD</name>
        <dbReference type="ChEBI" id="CHEBI:57692"/>
    </cofactor>
</comment>
<dbReference type="Gene3D" id="3.50.50.60">
    <property type="entry name" value="FAD/NAD(P)-binding domain"/>
    <property type="match status" value="1"/>
</dbReference>
<dbReference type="EMBL" id="SSOA01000006">
    <property type="protein sequence ID" value="THF49217.1"/>
    <property type="molecule type" value="Genomic_DNA"/>
</dbReference>
<dbReference type="SUPFAM" id="SSF51905">
    <property type="entry name" value="FAD/NAD(P)-binding domain"/>
    <property type="match status" value="1"/>
</dbReference>
<dbReference type="Pfam" id="PF01266">
    <property type="entry name" value="DAO"/>
    <property type="match status" value="1"/>
</dbReference>
<accession>A0A4S3ZTZ2</accession>
<evidence type="ECO:0000256" key="1">
    <source>
        <dbReference type="ARBA" id="ARBA00001974"/>
    </source>
</evidence>
<dbReference type="GO" id="GO:0047545">
    <property type="term" value="F:(S)-2-hydroxyglutarate dehydrogenase activity"/>
    <property type="evidence" value="ECO:0007669"/>
    <property type="project" value="TreeGrafter"/>
</dbReference>
<evidence type="ECO:0000256" key="5">
    <source>
        <dbReference type="ARBA" id="ARBA00037941"/>
    </source>
</evidence>
<evidence type="ECO:0000256" key="2">
    <source>
        <dbReference type="ARBA" id="ARBA00022630"/>
    </source>
</evidence>
<dbReference type="Gene3D" id="3.30.9.10">
    <property type="entry name" value="D-Amino Acid Oxidase, subunit A, domain 2"/>
    <property type="match status" value="1"/>
</dbReference>
<keyword evidence="2" id="KW-0285">Flavoprotein</keyword>
<dbReference type="PANTHER" id="PTHR43104:SF4">
    <property type="entry name" value="L-2-HYDROXYGLUTARATE DEHYDROGENASE, MITOCHONDRIAL"/>
    <property type="match status" value="1"/>
</dbReference>
<evidence type="ECO:0000313" key="8">
    <source>
        <dbReference type="Proteomes" id="UP000310754"/>
    </source>
</evidence>
<comment type="caution">
    <text evidence="7">The sequence shown here is derived from an EMBL/GenBank/DDBJ whole genome shotgun (WGS) entry which is preliminary data.</text>
</comment>
<comment type="similarity">
    <text evidence="5">Belongs to the L2HGDH family.</text>
</comment>
<proteinExistence type="inferred from homology"/>
<feature type="domain" description="FAD dependent oxidoreductase" evidence="6">
    <location>
        <begin position="9"/>
        <end position="367"/>
    </location>
</feature>
<organism evidence="7 8">
    <name type="scientific">Allorhizobium terrae</name>
    <dbReference type="NCBI Taxonomy" id="1848972"/>
    <lineage>
        <taxon>Bacteria</taxon>
        <taxon>Pseudomonadati</taxon>
        <taxon>Pseudomonadota</taxon>
        <taxon>Alphaproteobacteria</taxon>
        <taxon>Hyphomicrobiales</taxon>
        <taxon>Rhizobiaceae</taxon>
        <taxon>Rhizobium/Agrobacterium group</taxon>
        <taxon>Allorhizobium</taxon>
    </lineage>
</organism>
<dbReference type="RefSeq" id="WP_190236205.1">
    <property type="nucleotide sequence ID" value="NZ_SSOA01000006.1"/>
</dbReference>
<sequence>MSGDDYFIDTVIVGAGVIGVAIARELASRGLDVLVLDQEKAAGQHQSSRNSGVIHAGFYYSENSLKAKLCHEGKQQLYRFAEQRNIPHKRVGKIVVATEDRETAKLQTMQARAQACGITDVDMLTGAELRRMEPELTGAAGLWSPSTGVIDVMALLQALELDAASHGATFALSSRVLNLSRHKGHWSLTVDSGGSLTRLGCRVLINSAGIEAPQLAARIEDMPSNLIPESYLARGNFFTCQGGTPFSHLIYPLPGPIGLGVHLTLDLDGQAKFGPDVEMVDRISYDVDPQRADAFYSSIRTFWPGLKEGRLMPAYSGIRCKIGKPGDPQDWIIQTAATHGLEGLVNLFGIESPGMTCCLALAHSVAEQLAAEGLMREIR</sequence>
<evidence type="ECO:0000256" key="3">
    <source>
        <dbReference type="ARBA" id="ARBA00022827"/>
    </source>
</evidence>
<gene>
    <name evidence="7" type="ORF">E6C51_12560</name>
</gene>
<evidence type="ECO:0000259" key="6">
    <source>
        <dbReference type="Pfam" id="PF01266"/>
    </source>
</evidence>
<dbReference type="InterPro" id="IPR036188">
    <property type="entry name" value="FAD/NAD-bd_sf"/>
</dbReference>
<reference evidence="7 8" key="1">
    <citation type="submission" date="2019-04" db="EMBL/GenBank/DDBJ databases">
        <title>Rhizobium terrae sp. nov., isolated from a paddy soil.</title>
        <authorList>
            <person name="Lin S.-Y."/>
            <person name="Hameed A."/>
            <person name="Huang H.-I."/>
            <person name="Young C.-C."/>
        </authorList>
    </citation>
    <scope>NUCLEOTIDE SEQUENCE [LARGE SCALE GENOMIC DNA]</scope>
    <source>
        <strain evidence="7 8">CC-HIH110</strain>
    </source>
</reference>
<evidence type="ECO:0000313" key="7">
    <source>
        <dbReference type="EMBL" id="THF49217.1"/>
    </source>
</evidence>
<name>A0A4S3ZTZ2_9HYPH</name>
<dbReference type="PANTHER" id="PTHR43104">
    <property type="entry name" value="L-2-HYDROXYGLUTARATE DEHYDROGENASE, MITOCHONDRIAL"/>
    <property type="match status" value="1"/>
</dbReference>
<keyword evidence="8" id="KW-1185">Reference proteome</keyword>
<evidence type="ECO:0000256" key="4">
    <source>
        <dbReference type="ARBA" id="ARBA00023002"/>
    </source>
</evidence>
<dbReference type="AlphaFoldDB" id="A0A4S3ZTZ2"/>
<keyword evidence="3" id="KW-0274">FAD</keyword>
<protein>
    <submittedName>
        <fullName evidence="7">NAD(P)/FAD-dependent oxidoreductase</fullName>
    </submittedName>
</protein>
<dbReference type="Proteomes" id="UP000310754">
    <property type="component" value="Unassembled WGS sequence"/>
</dbReference>